<comment type="caution">
    <text evidence="1">The sequence shown here is derived from an EMBL/GenBank/DDBJ whole genome shotgun (WGS) entry which is preliminary data.</text>
</comment>
<organism evidence="1 2">
    <name type="scientific">Dreissena polymorpha</name>
    <name type="common">Zebra mussel</name>
    <name type="synonym">Mytilus polymorpha</name>
    <dbReference type="NCBI Taxonomy" id="45954"/>
    <lineage>
        <taxon>Eukaryota</taxon>
        <taxon>Metazoa</taxon>
        <taxon>Spiralia</taxon>
        <taxon>Lophotrochozoa</taxon>
        <taxon>Mollusca</taxon>
        <taxon>Bivalvia</taxon>
        <taxon>Autobranchia</taxon>
        <taxon>Heteroconchia</taxon>
        <taxon>Euheterodonta</taxon>
        <taxon>Imparidentia</taxon>
        <taxon>Neoheterodontei</taxon>
        <taxon>Myida</taxon>
        <taxon>Dreissenoidea</taxon>
        <taxon>Dreissenidae</taxon>
        <taxon>Dreissena</taxon>
    </lineage>
</organism>
<protein>
    <submittedName>
        <fullName evidence="1">Uncharacterized protein</fullName>
    </submittedName>
</protein>
<evidence type="ECO:0000313" key="1">
    <source>
        <dbReference type="EMBL" id="KAH3699288.1"/>
    </source>
</evidence>
<evidence type="ECO:0000313" key="2">
    <source>
        <dbReference type="Proteomes" id="UP000828390"/>
    </source>
</evidence>
<dbReference type="EMBL" id="JAIWYP010000015">
    <property type="protein sequence ID" value="KAH3699288.1"/>
    <property type="molecule type" value="Genomic_DNA"/>
</dbReference>
<proteinExistence type="predicted"/>
<dbReference type="AlphaFoldDB" id="A0A9D4BLE1"/>
<gene>
    <name evidence="1" type="ORF">DPMN_074243</name>
</gene>
<reference evidence="1" key="1">
    <citation type="journal article" date="2019" name="bioRxiv">
        <title>The Genome of the Zebra Mussel, Dreissena polymorpha: A Resource for Invasive Species Research.</title>
        <authorList>
            <person name="McCartney M.A."/>
            <person name="Auch B."/>
            <person name="Kono T."/>
            <person name="Mallez S."/>
            <person name="Zhang Y."/>
            <person name="Obille A."/>
            <person name="Becker A."/>
            <person name="Abrahante J.E."/>
            <person name="Garbe J."/>
            <person name="Badalamenti J.P."/>
            <person name="Herman A."/>
            <person name="Mangelson H."/>
            <person name="Liachko I."/>
            <person name="Sullivan S."/>
            <person name="Sone E.D."/>
            <person name="Koren S."/>
            <person name="Silverstein K.A.T."/>
            <person name="Beckman K.B."/>
            <person name="Gohl D.M."/>
        </authorList>
    </citation>
    <scope>NUCLEOTIDE SEQUENCE</scope>
    <source>
        <strain evidence="1">Duluth1</strain>
        <tissue evidence="1">Whole animal</tissue>
    </source>
</reference>
<reference evidence="1" key="2">
    <citation type="submission" date="2020-11" db="EMBL/GenBank/DDBJ databases">
        <authorList>
            <person name="McCartney M.A."/>
            <person name="Auch B."/>
            <person name="Kono T."/>
            <person name="Mallez S."/>
            <person name="Becker A."/>
            <person name="Gohl D.M."/>
            <person name="Silverstein K.A.T."/>
            <person name="Koren S."/>
            <person name="Bechman K.B."/>
            <person name="Herman A."/>
            <person name="Abrahante J.E."/>
            <person name="Garbe J."/>
        </authorList>
    </citation>
    <scope>NUCLEOTIDE SEQUENCE</scope>
    <source>
        <strain evidence="1">Duluth1</strain>
        <tissue evidence="1">Whole animal</tissue>
    </source>
</reference>
<accession>A0A9D4BLE1</accession>
<keyword evidence="2" id="KW-1185">Reference proteome</keyword>
<name>A0A9D4BLE1_DREPO</name>
<dbReference type="Proteomes" id="UP000828390">
    <property type="component" value="Unassembled WGS sequence"/>
</dbReference>
<sequence length="51" mass="5974">MLNNSDDFVWFLLRDDLKEDNVGDCCKSGVRAFHLRIAVGRNEHRYYSLLA</sequence>